<dbReference type="InterPro" id="IPR050428">
    <property type="entry name" value="TCS_sensor_his_kinase"/>
</dbReference>
<dbReference type="SUPFAM" id="SSF55874">
    <property type="entry name" value="ATPase domain of HSP90 chaperone/DNA topoisomerase II/histidine kinase"/>
    <property type="match status" value="1"/>
</dbReference>
<dbReference type="InterPro" id="IPR004358">
    <property type="entry name" value="Sig_transdc_His_kin-like_C"/>
</dbReference>
<keyword evidence="4" id="KW-0597">Phosphoprotein</keyword>
<dbReference type="CDD" id="cd00075">
    <property type="entry name" value="HATPase"/>
    <property type="match status" value="1"/>
</dbReference>
<evidence type="ECO:0000313" key="13">
    <source>
        <dbReference type="EMBL" id="GIH20369.1"/>
    </source>
</evidence>
<dbReference type="GO" id="GO:0000155">
    <property type="term" value="F:phosphorelay sensor kinase activity"/>
    <property type="evidence" value="ECO:0007669"/>
    <property type="project" value="InterPro"/>
</dbReference>
<organism evidence="13 14">
    <name type="scientific">Rugosimonospora africana</name>
    <dbReference type="NCBI Taxonomy" id="556532"/>
    <lineage>
        <taxon>Bacteria</taxon>
        <taxon>Bacillati</taxon>
        <taxon>Actinomycetota</taxon>
        <taxon>Actinomycetes</taxon>
        <taxon>Micromonosporales</taxon>
        <taxon>Micromonosporaceae</taxon>
        <taxon>Rugosimonospora</taxon>
    </lineage>
</organism>
<sequence>MTALRGSRSRRLPPEQRALRRGRLMLSLQLAGAITAIVVLVGGLAYVVTVHRQRAQVSMTLGYVLGQDRTGAVDPCSWLFVLRDGRLVGADQAPAGLPLSAPVNAALGGAPVATVVLRANGTVYAVRTARYGGEVRQAAFDERWQLSDRRQLMDALAMAELAGLLIAAVTGRLLACLAIAPLDEALAKQRRFVADASHELRTPLTRLHTRAQMLLRRPEADVPSEVSDELRRIVAGTRELNEIVDDLLNSAGLAASRPGGGPIDLADVAGAVAEAEQPRAQQAGVSIAVRREAQASVVTGIESALRRMVSALVDNAIGHSRPGGHVWLTVSTPDRGRLVELVVADDGTGLDPADRRRVFERFHRGSGGSTGRHGLGLALVREVVVAHGGTVEADGRPGSGSCFTVRLPAAR</sequence>
<name>A0A8J3R240_9ACTN</name>
<evidence type="ECO:0000256" key="2">
    <source>
        <dbReference type="ARBA" id="ARBA00004236"/>
    </source>
</evidence>
<dbReference type="SUPFAM" id="SSF47384">
    <property type="entry name" value="Homodimeric domain of signal transducing histidine kinase"/>
    <property type="match status" value="1"/>
</dbReference>
<evidence type="ECO:0000256" key="7">
    <source>
        <dbReference type="ARBA" id="ARBA00022777"/>
    </source>
</evidence>
<dbReference type="InterPro" id="IPR003594">
    <property type="entry name" value="HATPase_dom"/>
</dbReference>
<dbReference type="CDD" id="cd00082">
    <property type="entry name" value="HisKA"/>
    <property type="match status" value="1"/>
</dbReference>
<accession>A0A8J3R240</accession>
<keyword evidence="10 11" id="KW-0472">Membrane</keyword>
<comment type="catalytic activity">
    <reaction evidence="1">
        <text>ATP + protein L-histidine = ADP + protein N-phospho-L-histidine.</text>
        <dbReference type="EC" id="2.7.13.3"/>
    </reaction>
</comment>
<dbReference type="InterPro" id="IPR003661">
    <property type="entry name" value="HisK_dim/P_dom"/>
</dbReference>
<dbReference type="InterPro" id="IPR036097">
    <property type="entry name" value="HisK_dim/P_sf"/>
</dbReference>
<dbReference type="AlphaFoldDB" id="A0A8J3R240"/>
<protein>
    <recommendedName>
        <fullName evidence="3">histidine kinase</fullName>
        <ecNumber evidence="3">2.7.13.3</ecNumber>
    </recommendedName>
</protein>
<evidence type="ECO:0000256" key="5">
    <source>
        <dbReference type="ARBA" id="ARBA00022679"/>
    </source>
</evidence>
<dbReference type="RefSeq" id="WP_203923791.1">
    <property type="nucleotide sequence ID" value="NZ_BONZ01000094.1"/>
</dbReference>
<dbReference type="InterPro" id="IPR036890">
    <property type="entry name" value="HATPase_C_sf"/>
</dbReference>
<keyword evidence="5" id="KW-0808">Transferase</keyword>
<dbReference type="PANTHER" id="PTHR45436:SF5">
    <property type="entry name" value="SENSOR HISTIDINE KINASE TRCS"/>
    <property type="match status" value="1"/>
</dbReference>
<dbReference type="InterPro" id="IPR005467">
    <property type="entry name" value="His_kinase_dom"/>
</dbReference>
<reference evidence="13" key="1">
    <citation type="submission" date="2021-01" db="EMBL/GenBank/DDBJ databases">
        <title>Whole genome shotgun sequence of Rugosimonospora africana NBRC 104875.</title>
        <authorList>
            <person name="Komaki H."/>
            <person name="Tamura T."/>
        </authorList>
    </citation>
    <scope>NUCLEOTIDE SEQUENCE</scope>
    <source>
        <strain evidence="13">NBRC 104875</strain>
    </source>
</reference>
<evidence type="ECO:0000313" key="14">
    <source>
        <dbReference type="Proteomes" id="UP000642748"/>
    </source>
</evidence>
<dbReference type="Proteomes" id="UP000642748">
    <property type="component" value="Unassembled WGS sequence"/>
</dbReference>
<comment type="caution">
    <text evidence="13">The sequence shown here is derived from an EMBL/GenBank/DDBJ whole genome shotgun (WGS) entry which is preliminary data.</text>
</comment>
<dbReference type="GO" id="GO:0005886">
    <property type="term" value="C:plasma membrane"/>
    <property type="evidence" value="ECO:0007669"/>
    <property type="project" value="UniProtKB-SubCell"/>
</dbReference>
<evidence type="ECO:0000256" key="9">
    <source>
        <dbReference type="ARBA" id="ARBA00023012"/>
    </source>
</evidence>
<keyword evidence="8 11" id="KW-1133">Transmembrane helix</keyword>
<dbReference type="PANTHER" id="PTHR45436">
    <property type="entry name" value="SENSOR HISTIDINE KINASE YKOH"/>
    <property type="match status" value="1"/>
</dbReference>
<keyword evidence="14" id="KW-1185">Reference proteome</keyword>
<comment type="subcellular location">
    <subcellularLocation>
        <location evidence="2">Cell membrane</location>
    </subcellularLocation>
</comment>
<dbReference type="SMART" id="SM00387">
    <property type="entry name" value="HATPase_c"/>
    <property type="match status" value="1"/>
</dbReference>
<evidence type="ECO:0000256" key="10">
    <source>
        <dbReference type="ARBA" id="ARBA00023136"/>
    </source>
</evidence>
<evidence type="ECO:0000256" key="11">
    <source>
        <dbReference type="SAM" id="Phobius"/>
    </source>
</evidence>
<evidence type="ECO:0000256" key="8">
    <source>
        <dbReference type="ARBA" id="ARBA00022989"/>
    </source>
</evidence>
<dbReference type="EC" id="2.7.13.3" evidence="3"/>
<evidence type="ECO:0000256" key="3">
    <source>
        <dbReference type="ARBA" id="ARBA00012438"/>
    </source>
</evidence>
<evidence type="ECO:0000256" key="4">
    <source>
        <dbReference type="ARBA" id="ARBA00022553"/>
    </source>
</evidence>
<dbReference type="Pfam" id="PF00512">
    <property type="entry name" value="HisKA"/>
    <property type="match status" value="1"/>
</dbReference>
<keyword evidence="9" id="KW-0902">Two-component regulatory system</keyword>
<gene>
    <name evidence="13" type="ORF">Raf01_85410</name>
</gene>
<dbReference type="SMART" id="SM00388">
    <property type="entry name" value="HisKA"/>
    <property type="match status" value="1"/>
</dbReference>
<dbReference type="Gene3D" id="1.10.287.130">
    <property type="match status" value="1"/>
</dbReference>
<evidence type="ECO:0000256" key="1">
    <source>
        <dbReference type="ARBA" id="ARBA00000085"/>
    </source>
</evidence>
<dbReference type="PRINTS" id="PR00344">
    <property type="entry name" value="BCTRLSENSOR"/>
</dbReference>
<dbReference type="EMBL" id="BONZ01000094">
    <property type="protein sequence ID" value="GIH20369.1"/>
    <property type="molecule type" value="Genomic_DNA"/>
</dbReference>
<keyword evidence="7 13" id="KW-0418">Kinase</keyword>
<dbReference type="Gene3D" id="3.30.565.10">
    <property type="entry name" value="Histidine kinase-like ATPase, C-terminal domain"/>
    <property type="match status" value="1"/>
</dbReference>
<dbReference type="Pfam" id="PF02518">
    <property type="entry name" value="HATPase_c"/>
    <property type="match status" value="1"/>
</dbReference>
<proteinExistence type="predicted"/>
<evidence type="ECO:0000256" key="6">
    <source>
        <dbReference type="ARBA" id="ARBA00022692"/>
    </source>
</evidence>
<feature type="domain" description="Histidine kinase" evidence="12">
    <location>
        <begin position="195"/>
        <end position="411"/>
    </location>
</feature>
<dbReference type="PROSITE" id="PS50109">
    <property type="entry name" value="HIS_KIN"/>
    <property type="match status" value="1"/>
</dbReference>
<keyword evidence="6 11" id="KW-0812">Transmembrane</keyword>
<evidence type="ECO:0000259" key="12">
    <source>
        <dbReference type="PROSITE" id="PS50109"/>
    </source>
</evidence>
<feature type="transmembrane region" description="Helical" evidence="11">
    <location>
        <begin position="26"/>
        <end position="48"/>
    </location>
</feature>